<organism evidence="2 3">
    <name type="scientific">Ideonella azotifigens</name>
    <dbReference type="NCBI Taxonomy" id="513160"/>
    <lineage>
        <taxon>Bacteria</taxon>
        <taxon>Pseudomonadati</taxon>
        <taxon>Pseudomonadota</taxon>
        <taxon>Betaproteobacteria</taxon>
        <taxon>Burkholderiales</taxon>
        <taxon>Sphaerotilaceae</taxon>
        <taxon>Ideonella</taxon>
    </lineage>
</organism>
<dbReference type="Proteomes" id="UP001500279">
    <property type="component" value="Unassembled WGS sequence"/>
</dbReference>
<evidence type="ECO:0000313" key="2">
    <source>
        <dbReference type="EMBL" id="GAA0753927.1"/>
    </source>
</evidence>
<name>A0ABN1K3S7_9BURK</name>
<dbReference type="InterPro" id="IPR007497">
    <property type="entry name" value="SIMPL/DUF541"/>
</dbReference>
<proteinExistence type="predicted"/>
<dbReference type="InterPro" id="IPR052022">
    <property type="entry name" value="26kDa_periplasmic_antigen"/>
</dbReference>
<keyword evidence="1" id="KW-0732">Signal</keyword>
<dbReference type="PANTHER" id="PTHR34387:SF1">
    <property type="entry name" value="PERIPLASMIC IMMUNOGENIC PROTEIN"/>
    <property type="match status" value="1"/>
</dbReference>
<accession>A0ABN1K3S7</accession>
<sequence length="248" mass="25653">MMKHMQNPVSSRFSTSAAVLAASLCVAAAPAFADAPPPSGVLTLSATATTEVPQDWMRLSFAVQREGADAVGVQSQLKQAVDAALAEARKGAKPGQVEVQTTGFSIYPRYNSKGAISGWQGRSELLVEGRDMAAIGALSGRIGTMTISQVGYSLSREARETVEAAVSAEAITRFKARASEQAKLFGYGSYTLREVSTSSDGGGVPQPMYRAAAAPKAMLSSAADGESLAVQAGKESVTATVTGSVQLK</sequence>
<feature type="chain" id="PRO_5045867571" description="DUF541 domain-containing protein" evidence="1">
    <location>
        <begin position="34"/>
        <end position="248"/>
    </location>
</feature>
<evidence type="ECO:0000256" key="1">
    <source>
        <dbReference type="SAM" id="SignalP"/>
    </source>
</evidence>
<evidence type="ECO:0000313" key="3">
    <source>
        <dbReference type="Proteomes" id="UP001500279"/>
    </source>
</evidence>
<dbReference type="Gene3D" id="3.30.110.170">
    <property type="entry name" value="Protein of unknown function (DUF541), domain 1"/>
    <property type="match status" value="1"/>
</dbReference>
<dbReference type="Gene3D" id="3.30.70.2970">
    <property type="entry name" value="Protein of unknown function (DUF541), domain 2"/>
    <property type="match status" value="1"/>
</dbReference>
<evidence type="ECO:0008006" key="4">
    <source>
        <dbReference type="Google" id="ProtNLM"/>
    </source>
</evidence>
<keyword evidence="3" id="KW-1185">Reference proteome</keyword>
<dbReference type="PANTHER" id="PTHR34387">
    <property type="entry name" value="SLR1258 PROTEIN"/>
    <property type="match status" value="1"/>
</dbReference>
<dbReference type="EMBL" id="BAAAEW010000018">
    <property type="protein sequence ID" value="GAA0753927.1"/>
    <property type="molecule type" value="Genomic_DNA"/>
</dbReference>
<gene>
    <name evidence="2" type="ORF">GCM10009107_29880</name>
</gene>
<protein>
    <recommendedName>
        <fullName evidence="4">DUF541 domain-containing protein</fullName>
    </recommendedName>
</protein>
<feature type="signal peptide" evidence="1">
    <location>
        <begin position="1"/>
        <end position="33"/>
    </location>
</feature>
<dbReference type="Pfam" id="PF04402">
    <property type="entry name" value="SIMPL"/>
    <property type="match status" value="1"/>
</dbReference>
<comment type="caution">
    <text evidence="2">The sequence shown here is derived from an EMBL/GenBank/DDBJ whole genome shotgun (WGS) entry which is preliminary data.</text>
</comment>
<reference evidence="2 3" key="1">
    <citation type="journal article" date="2019" name="Int. J. Syst. Evol. Microbiol.">
        <title>The Global Catalogue of Microorganisms (GCM) 10K type strain sequencing project: providing services to taxonomists for standard genome sequencing and annotation.</title>
        <authorList>
            <consortium name="The Broad Institute Genomics Platform"/>
            <consortium name="The Broad Institute Genome Sequencing Center for Infectious Disease"/>
            <person name="Wu L."/>
            <person name="Ma J."/>
        </authorList>
    </citation>
    <scope>NUCLEOTIDE SEQUENCE [LARGE SCALE GENOMIC DNA]</scope>
    <source>
        <strain evidence="2 3">JCM 15503</strain>
    </source>
</reference>